<dbReference type="GO" id="GO:0016625">
    <property type="term" value="F:oxidoreductase activity, acting on the aldehyde or oxo group of donors, iron-sulfur protein as acceptor"/>
    <property type="evidence" value="ECO:0007669"/>
    <property type="project" value="InterPro"/>
</dbReference>
<dbReference type="EC" id="1.2.1.58" evidence="3"/>
<dbReference type="InterPro" id="IPR051626">
    <property type="entry name" value="Oxidoreductase_gamma_subunit"/>
</dbReference>
<dbReference type="Gene3D" id="3.40.920.10">
    <property type="entry name" value="Pyruvate-ferredoxin oxidoreductase, PFOR, domain III"/>
    <property type="match status" value="1"/>
</dbReference>
<dbReference type="PANTHER" id="PTHR43366">
    <property type="entry name" value="PYRUVATE SYNTHASE SUBUNIT PORC"/>
    <property type="match status" value="1"/>
</dbReference>
<dbReference type="InterPro" id="IPR019752">
    <property type="entry name" value="Pyrv/ketoisovalerate_OxRed_cat"/>
</dbReference>
<dbReference type="Pfam" id="PF01558">
    <property type="entry name" value="POR"/>
    <property type="match status" value="1"/>
</dbReference>
<dbReference type="NCBIfam" id="NF045762">
    <property type="entry name" value="PhenlGlyoxDHPadE"/>
    <property type="match status" value="1"/>
</dbReference>
<comment type="caution">
    <text evidence="3">The sequence shown here is derived from an EMBL/GenBank/DDBJ whole genome shotgun (WGS) entry which is preliminary data.</text>
</comment>
<dbReference type="SUPFAM" id="SSF53323">
    <property type="entry name" value="Pyruvate-ferredoxin oxidoreductase, PFOR, domain III"/>
    <property type="match status" value="1"/>
</dbReference>
<dbReference type="NCBIfam" id="TIGR02175">
    <property type="entry name" value="PorC_KorC"/>
    <property type="match status" value="1"/>
</dbReference>
<sequence>MVEIRLHGRGGQGAVLAGNILASALAKEGRHVVAIPSFGFERRGAPVASFLRFDTREIRQMTNIYAPDCVLCIDPTVGRAVNIFEGIKDGAYWVQTSAKPISELQFSEKIATVGLCDAVGIALDVFRRSITNTIMLGALARTTGFVSLESLRAAIEDSAFRDAGLGQNLEALERGYHETVVHHIERRVAA</sequence>
<keyword evidence="1 3" id="KW-0560">Oxidoreductase</keyword>
<protein>
    <submittedName>
        <fullName evidence="3">NADH-dependent phenylglyoxylate dehydrogenase subunit gamma</fullName>
        <ecNumber evidence="3">1.2.1.58</ecNumber>
    </submittedName>
</protein>
<organism evidence="3">
    <name type="scientific">mine drainage metagenome</name>
    <dbReference type="NCBI Taxonomy" id="410659"/>
    <lineage>
        <taxon>unclassified sequences</taxon>
        <taxon>metagenomes</taxon>
        <taxon>ecological metagenomes</taxon>
    </lineage>
</organism>
<gene>
    <name evidence="3" type="primary">padE</name>
    <name evidence="3" type="ORF">GALL_269160</name>
</gene>
<evidence type="ECO:0000259" key="2">
    <source>
        <dbReference type="Pfam" id="PF01558"/>
    </source>
</evidence>
<name>A0A1J5R712_9ZZZZ</name>
<accession>A0A1J5R712</accession>
<dbReference type="EMBL" id="MLJW01000267">
    <property type="protein sequence ID" value="OIQ91186.1"/>
    <property type="molecule type" value="Genomic_DNA"/>
</dbReference>
<dbReference type="AlphaFoldDB" id="A0A1J5R712"/>
<reference evidence="3" key="1">
    <citation type="submission" date="2016-10" db="EMBL/GenBank/DDBJ databases">
        <title>Sequence of Gallionella enrichment culture.</title>
        <authorList>
            <person name="Poehlein A."/>
            <person name="Muehling M."/>
            <person name="Daniel R."/>
        </authorList>
    </citation>
    <scope>NUCLEOTIDE SEQUENCE</scope>
</reference>
<evidence type="ECO:0000256" key="1">
    <source>
        <dbReference type="ARBA" id="ARBA00023002"/>
    </source>
</evidence>
<evidence type="ECO:0000313" key="3">
    <source>
        <dbReference type="EMBL" id="OIQ91186.1"/>
    </source>
</evidence>
<dbReference type="InterPro" id="IPR011894">
    <property type="entry name" value="PorC_KorC"/>
</dbReference>
<dbReference type="GO" id="GO:0047110">
    <property type="term" value="F:phenylglyoxylate dehydrogenase (acylating) activity"/>
    <property type="evidence" value="ECO:0007669"/>
    <property type="project" value="UniProtKB-EC"/>
</dbReference>
<dbReference type="InterPro" id="IPR054811">
    <property type="entry name" value="PadE"/>
</dbReference>
<dbReference type="InterPro" id="IPR002869">
    <property type="entry name" value="Pyrv_flavodox_OxRed_cen"/>
</dbReference>
<dbReference type="PANTHER" id="PTHR43366:SF1">
    <property type="entry name" value="PYRUVATE SYNTHASE SUBUNIT PORC"/>
    <property type="match status" value="1"/>
</dbReference>
<feature type="domain" description="Pyruvate/ketoisovalerate oxidoreductase catalytic" evidence="2">
    <location>
        <begin position="10"/>
        <end position="176"/>
    </location>
</feature>
<proteinExistence type="predicted"/>